<comment type="caution">
    <text evidence="1">The sequence shown here is derived from an EMBL/GenBank/DDBJ whole genome shotgun (WGS) entry which is preliminary data.</text>
</comment>
<evidence type="ECO:0000313" key="1">
    <source>
        <dbReference type="EMBL" id="CAE7516988.1"/>
    </source>
</evidence>
<sequence length="117" mass="12875">MSMMMISDFFNSLSFQEVLEVVDTENGLDGMRQAMGAAPSADCPSEASEIGESGGALLDECWERVSHFLPAQDSGRLWATRSLRHRPWLGSWTCRGRGAGRCATRNLCLQSSGWNMV</sequence>
<proteinExistence type="predicted"/>
<evidence type="ECO:0000313" key="2">
    <source>
        <dbReference type="Proteomes" id="UP000604046"/>
    </source>
</evidence>
<protein>
    <submittedName>
        <fullName evidence="1">Uncharacterized protein</fullName>
    </submittedName>
</protein>
<reference evidence="1" key="1">
    <citation type="submission" date="2021-02" db="EMBL/GenBank/DDBJ databases">
        <authorList>
            <person name="Dougan E. K."/>
            <person name="Rhodes N."/>
            <person name="Thang M."/>
            <person name="Chan C."/>
        </authorList>
    </citation>
    <scope>NUCLEOTIDE SEQUENCE</scope>
</reference>
<accession>A0A812TEA9</accession>
<name>A0A812TEA9_9DINO</name>
<dbReference type="Proteomes" id="UP000604046">
    <property type="component" value="Unassembled WGS sequence"/>
</dbReference>
<keyword evidence="2" id="KW-1185">Reference proteome</keyword>
<dbReference type="EMBL" id="CAJNDS010002537">
    <property type="protein sequence ID" value="CAE7516988.1"/>
    <property type="molecule type" value="Genomic_DNA"/>
</dbReference>
<organism evidence="1 2">
    <name type="scientific">Symbiodinium natans</name>
    <dbReference type="NCBI Taxonomy" id="878477"/>
    <lineage>
        <taxon>Eukaryota</taxon>
        <taxon>Sar</taxon>
        <taxon>Alveolata</taxon>
        <taxon>Dinophyceae</taxon>
        <taxon>Suessiales</taxon>
        <taxon>Symbiodiniaceae</taxon>
        <taxon>Symbiodinium</taxon>
    </lineage>
</organism>
<gene>
    <name evidence="1" type="ORF">SNAT2548_LOCUS28939</name>
</gene>
<dbReference type="AlphaFoldDB" id="A0A812TEA9"/>